<accession>A0A0R3WTQ9</accession>
<dbReference type="AlphaFoldDB" id="A0A0R3WTQ9"/>
<dbReference type="Pfam" id="PF00023">
    <property type="entry name" value="Ank"/>
    <property type="match status" value="1"/>
</dbReference>
<sequence length="293" mass="31963">MRLHHRPLYALTCVKHTKLLKFGTEFSSKDDEDVPLSLSQAIRANDVAAVTQALQRGVNPSEFEEGGTTTPLVEAAVRGYVDIMEVLLLHGASPFLSDILYNTALHWAVANCHMDCVVLLLDYGITMGRVNGSLRNPLMLAAYYGHEKIAQCLIDRGAEVGWPVSEHYESALTIASEKGHVEIAKILLKAGHNDQDRSKELHIALIKAASTGHLEVIKLLLDEGAEVNGCQYDSEIPIFAAINGGDLSILKLLIAYHVDVEERNKEGYTPLMLAAQKGAAAMVTELIDVGKLK</sequence>
<dbReference type="EMBL" id="UYWX01003734">
    <property type="protein sequence ID" value="VDM24253.1"/>
    <property type="molecule type" value="Genomic_DNA"/>
</dbReference>
<evidence type="ECO:0000256" key="3">
    <source>
        <dbReference type="PROSITE-ProRule" id="PRU00023"/>
    </source>
</evidence>
<name>A0A0R3WTQ9_HYDTA</name>
<evidence type="ECO:0000313" key="6">
    <source>
        <dbReference type="WBParaSite" id="TTAC_0000414901-mRNA-1"/>
    </source>
</evidence>
<feature type="repeat" description="ANK" evidence="3">
    <location>
        <begin position="133"/>
        <end position="160"/>
    </location>
</feature>
<evidence type="ECO:0000313" key="4">
    <source>
        <dbReference type="EMBL" id="VDM24253.1"/>
    </source>
</evidence>
<evidence type="ECO:0000256" key="1">
    <source>
        <dbReference type="ARBA" id="ARBA00022737"/>
    </source>
</evidence>
<dbReference type="SUPFAM" id="SSF48403">
    <property type="entry name" value="Ankyrin repeat"/>
    <property type="match status" value="1"/>
</dbReference>
<dbReference type="InterPro" id="IPR002110">
    <property type="entry name" value="Ankyrin_rpt"/>
</dbReference>
<dbReference type="InterPro" id="IPR036770">
    <property type="entry name" value="Ankyrin_rpt-contain_sf"/>
</dbReference>
<dbReference type="STRING" id="6205.A0A0R3WTQ9"/>
<dbReference type="Pfam" id="PF12796">
    <property type="entry name" value="Ank_2"/>
    <property type="match status" value="3"/>
</dbReference>
<dbReference type="InterPro" id="IPR051631">
    <property type="entry name" value="Ankyrin-KH/SAM_domain"/>
</dbReference>
<dbReference type="SMART" id="SM00248">
    <property type="entry name" value="ANK"/>
    <property type="match status" value="7"/>
</dbReference>
<feature type="repeat" description="ANK" evidence="3">
    <location>
        <begin position="67"/>
        <end position="99"/>
    </location>
</feature>
<organism evidence="6">
    <name type="scientific">Hydatigena taeniaeformis</name>
    <name type="common">Feline tapeworm</name>
    <name type="synonym">Taenia taeniaeformis</name>
    <dbReference type="NCBI Taxonomy" id="6205"/>
    <lineage>
        <taxon>Eukaryota</taxon>
        <taxon>Metazoa</taxon>
        <taxon>Spiralia</taxon>
        <taxon>Lophotrochozoa</taxon>
        <taxon>Platyhelminthes</taxon>
        <taxon>Cestoda</taxon>
        <taxon>Eucestoda</taxon>
        <taxon>Cyclophyllidea</taxon>
        <taxon>Taeniidae</taxon>
        <taxon>Hydatigera</taxon>
    </lineage>
</organism>
<feature type="repeat" description="ANK" evidence="3">
    <location>
        <begin position="200"/>
        <end position="228"/>
    </location>
</feature>
<dbReference type="PANTHER" id="PTHR23206:SF7">
    <property type="entry name" value="PROTEIN KINASE DOMAIN-CONTAINING PROTEIN"/>
    <property type="match status" value="1"/>
</dbReference>
<dbReference type="OrthoDB" id="194358at2759"/>
<keyword evidence="2 3" id="KW-0040">ANK repeat</keyword>
<protein>
    <submittedName>
        <fullName evidence="6">ANK_REP_REGION domain-containing protein</fullName>
    </submittedName>
</protein>
<keyword evidence="1" id="KW-0677">Repeat</keyword>
<reference evidence="6" key="1">
    <citation type="submission" date="2017-02" db="UniProtKB">
        <authorList>
            <consortium name="WormBaseParasite"/>
        </authorList>
    </citation>
    <scope>IDENTIFICATION</scope>
</reference>
<dbReference type="Proteomes" id="UP000274429">
    <property type="component" value="Unassembled WGS sequence"/>
</dbReference>
<dbReference type="PROSITE" id="PS50088">
    <property type="entry name" value="ANK_REPEAT"/>
    <property type="match status" value="4"/>
</dbReference>
<reference evidence="4 5" key="2">
    <citation type="submission" date="2018-11" db="EMBL/GenBank/DDBJ databases">
        <authorList>
            <consortium name="Pathogen Informatics"/>
        </authorList>
    </citation>
    <scope>NUCLEOTIDE SEQUENCE [LARGE SCALE GENOMIC DNA]</scope>
</reference>
<evidence type="ECO:0000256" key="2">
    <source>
        <dbReference type="ARBA" id="ARBA00023043"/>
    </source>
</evidence>
<gene>
    <name evidence="4" type="ORF">TTAC_LOCUS4134</name>
</gene>
<keyword evidence="5" id="KW-1185">Reference proteome</keyword>
<dbReference type="PROSITE" id="PS50297">
    <property type="entry name" value="ANK_REP_REGION"/>
    <property type="match status" value="3"/>
</dbReference>
<dbReference type="GO" id="GO:0005737">
    <property type="term" value="C:cytoplasm"/>
    <property type="evidence" value="ECO:0007669"/>
    <property type="project" value="TreeGrafter"/>
</dbReference>
<dbReference type="PANTHER" id="PTHR23206">
    <property type="entry name" value="MASK PROTEIN"/>
    <property type="match status" value="1"/>
</dbReference>
<proteinExistence type="predicted"/>
<dbReference type="Gene3D" id="1.25.40.20">
    <property type="entry name" value="Ankyrin repeat-containing domain"/>
    <property type="match status" value="2"/>
</dbReference>
<evidence type="ECO:0000313" key="5">
    <source>
        <dbReference type="Proteomes" id="UP000274429"/>
    </source>
</evidence>
<dbReference type="WBParaSite" id="TTAC_0000414901-mRNA-1">
    <property type="protein sequence ID" value="TTAC_0000414901-mRNA-1"/>
    <property type="gene ID" value="TTAC_0000414901"/>
</dbReference>
<feature type="repeat" description="ANK" evidence="3">
    <location>
        <begin position="266"/>
        <end position="290"/>
    </location>
</feature>
<dbReference type="GO" id="GO:0045087">
    <property type="term" value="P:innate immune response"/>
    <property type="evidence" value="ECO:0007669"/>
    <property type="project" value="TreeGrafter"/>
</dbReference>